<dbReference type="AlphaFoldDB" id="A0A7U4THU1"/>
<dbReference type="Proteomes" id="UP000070560">
    <property type="component" value="Chromosome"/>
</dbReference>
<evidence type="ECO:0000313" key="3">
    <source>
        <dbReference type="Proteomes" id="UP000070560"/>
    </source>
</evidence>
<evidence type="ECO:0000259" key="1">
    <source>
        <dbReference type="SMART" id="SM01078"/>
    </source>
</evidence>
<dbReference type="OrthoDB" id="9789971at2"/>
<name>A0A7U4THU1_DESA2</name>
<dbReference type="Pfam" id="PF08821">
    <property type="entry name" value="CGGC"/>
    <property type="match status" value="1"/>
</dbReference>
<dbReference type="KEGG" id="daw:HS1_001442"/>
<protein>
    <submittedName>
        <fullName evidence="2">Metal-binding protein</fullName>
    </submittedName>
</protein>
<keyword evidence="3" id="KW-1185">Reference proteome</keyword>
<organism evidence="2 3">
    <name type="scientific">Desulfofervidus auxilii</name>
    <dbReference type="NCBI Taxonomy" id="1621989"/>
    <lineage>
        <taxon>Bacteria</taxon>
        <taxon>Pseudomonadati</taxon>
        <taxon>Thermodesulfobacteriota</taxon>
        <taxon>Candidatus Desulfofervidia</taxon>
        <taxon>Candidatus Desulfofervidales</taxon>
        <taxon>Candidatus Desulfofervidaceae</taxon>
        <taxon>Candidatus Desulfofervidus</taxon>
    </lineage>
</organism>
<dbReference type="InterPro" id="IPR014925">
    <property type="entry name" value="CGGC_dom"/>
</dbReference>
<feature type="domain" description="CGGC" evidence="1">
    <location>
        <begin position="3"/>
        <end position="117"/>
    </location>
</feature>
<dbReference type="SMART" id="SM01078">
    <property type="entry name" value="CGGC"/>
    <property type="match status" value="1"/>
</dbReference>
<dbReference type="EMBL" id="CP013015">
    <property type="protein sequence ID" value="AMM41244.1"/>
    <property type="molecule type" value="Genomic_DNA"/>
</dbReference>
<dbReference type="RefSeq" id="WP_066062974.1">
    <property type="nucleotide sequence ID" value="NZ_CP013015.1"/>
</dbReference>
<evidence type="ECO:0000313" key="2">
    <source>
        <dbReference type="EMBL" id="AMM41244.1"/>
    </source>
</evidence>
<proteinExistence type="predicted"/>
<gene>
    <name evidence="2" type="ORF">HS1_001442</name>
</gene>
<sequence length="119" mass="13517">MKKILIVSCNNIRDNHCIGCLKCFKALSRREGEFARYKDEEVEVVGWTTCGGCPGMVIPRVMLVQELAKHYENDYDVIHLGTCMVKATTVSKCQLDLEFIKDKLQTLFGKEVVIGTHTY</sequence>
<accession>A0A7U4THU1</accession>
<reference evidence="2 3" key="1">
    <citation type="submission" date="2015-10" db="EMBL/GenBank/DDBJ databases">
        <title>Candidatus Desulfofervidus auxilii, a hydrogenotrophic sulfate-reducing bacterium involved in the thermophilic anaerobic oxidation of methane.</title>
        <authorList>
            <person name="Krukenberg V."/>
            <person name="Richter M."/>
            <person name="Wegener G."/>
        </authorList>
    </citation>
    <scope>NUCLEOTIDE SEQUENCE [LARGE SCALE GENOMIC DNA]</scope>
    <source>
        <strain evidence="2 3">HS1</strain>
    </source>
</reference>